<evidence type="ECO:0000313" key="1">
    <source>
        <dbReference type="EMBL" id="JAE17290.1"/>
    </source>
</evidence>
<dbReference type="AlphaFoldDB" id="A0A0A9FWR6"/>
<reference evidence="1" key="1">
    <citation type="submission" date="2014-09" db="EMBL/GenBank/DDBJ databases">
        <authorList>
            <person name="Magalhaes I.L.F."/>
            <person name="Oliveira U."/>
            <person name="Santos F.R."/>
            <person name="Vidigal T.H.D.A."/>
            <person name="Brescovit A.D."/>
            <person name="Santos A.J."/>
        </authorList>
    </citation>
    <scope>NUCLEOTIDE SEQUENCE</scope>
    <source>
        <tissue evidence="1">Shoot tissue taken approximately 20 cm above the soil surface</tissue>
    </source>
</reference>
<reference evidence="1" key="2">
    <citation type="journal article" date="2015" name="Data Brief">
        <title>Shoot transcriptome of the giant reed, Arundo donax.</title>
        <authorList>
            <person name="Barrero R.A."/>
            <person name="Guerrero F.D."/>
            <person name="Moolhuijzen P."/>
            <person name="Goolsby J.A."/>
            <person name="Tidwell J."/>
            <person name="Bellgard S.E."/>
            <person name="Bellgard M.I."/>
        </authorList>
    </citation>
    <scope>NUCLEOTIDE SEQUENCE</scope>
    <source>
        <tissue evidence="1">Shoot tissue taken approximately 20 cm above the soil surface</tissue>
    </source>
</reference>
<sequence length="41" mass="4750">MSVVMEEVEEGARRRQVSCYLFTCLPCSSPLSSLRHQNFQM</sequence>
<organism evidence="1">
    <name type="scientific">Arundo donax</name>
    <name type="common">Giant reed</name>
    <name type="synonym">Donax arundinaceus</name>
    <dbReference type="NCBI Taxonomy" id="35708"/>
    <lineage>
        <taxon>Eukaryota</taxon>
        <taxon>Viridiplantae</taxon>
        <taxon>Streptophyta</taxon>
        <taxon>Embryophyta</taxon>
        <taxon>Tracheophyta</taxon>
        <taxon>Spermatophyta</taxon>
        <taxon>Magnoliopsida</taxon>
        <taxon>Liliopsida</taxon>
        <taxon>Poales</taxon>
        <taxon>Poaceae</taxon>
        <taxon>PACMAD clade</taxon>
        <taxon>Arundinoideae</taxon>
        <taxon>Arundineae</taxon>
        <taxon>Arundo</taxon>
    </lineage>
</organism>
<name>A0A0A9FWR6_ARUDO</name>
<protein>
    <submittedName>
        <fullName evidence="1">Uncharacterized protein</fullName>
    </submittedName>
</protein>
<dbReference type="EMBL" id="GBRH01180606">
    <property type="protein sequence ID" value="JAE17290.1"/>
    <property type="molecule type" value="Transcribed_RNA"/>
</dbReference>
<proteinExistence type="predicted"/>
<accession>A0A0A9FWR6</accession>